<keyword evidence="9" id="KW-1185">Reference proteome</keyword>
<reference evidence="8 9" key="2">
    <citation type="submission" date="2014-12" db="EMBL/GenBank/DDBJ databases">
        <title>Mercury Reductase activity and rhizosphere competence traits in the genome of root associated Photobacterium halotolerans MELD1.</title>
        <authorList>
            <person name="Mathew D.C."/>
            <person name="Huang C.-C."/>
        </authorList>
    </citation>
    <scope>NUCLEOTIDE SEQUENCE [LARGE SCALE GENOMIC DNA]</scope>
    <source>
        <strain evidence="8 9">MELD1</strain>
    </source>
</reference>
<dbReference type="PANTHER" id="PTHR30204:SF92">
    <property type="entry name" value="HTH-TYPE TRANSCRIPTIONAL REGULATOR ZNTR"/>
    <property type="match status" value="1"/>
</dbReference>
<sequence>MKISELAKSAHVNVETIRYYERRGLITQPLKPEHGYRDYPETTLERVQFIKRAQELGFTLEEIANLLLLGEDSCLSVQEIAEHKLVNVRAKIADLCRLESVLDNLVAQCKCNPSESSCPIVETLLPKDKK</sequence>
<evidence type="ECO:0000256" key="3">
    <source>
        <dbReference type="ARBA" id="ARBA00022914"/>
    </source>
</evidence>
<dbReference type="Gene3D" id="1.10.1660.10">
    <property type="match status" value="1"/>
</dbReference>
<dbReference type="EMBL" id="KJ680153">
    <property type="protein sequence ID" value="AID57767.1"/>
    <property type="molecule type" value="Genomic_DNA"/>
</dbReference>
<feature type="domain" description="HTH merR-type" evidence="6">
    <location>
        <begin position="1"/>
        <end position="69"/>
    </location>
</feature>
<dbReference type="PRINTS" id="PR00040">
    <property type="entry name" value="HTHMERR"/>
</dbReference>
<dbReference type="GO" id="GO:0003700">
    <property type="term" value="F:DNA-binding transcription factor activity"/>
    <property type="evidence" value="ECO:0007669"/>
    <property type="project" value="InterPro"/>
</dbReference>
<dbReference type="PATRIC" id="fig|265726.11.peg.2800"/>
<proteinExistence type="predicted"/>
<keyword evidence="3" id="KW-0476">Mercury</keyword>
<evidence type="ECO:0000313" key="9">
    <source>
        <dbReference type="Proteomes" id="UP000033633"/>
    </source>
</evidence>
<dbReference type="Pfam" id="PF13411">
    <property type="entry name" value="MerR_1"/>
    <property type="match status" value="1"/>
</dbReference>
<evidence type="ECO:0000256" key="4">
    <source>
        <dbReference type="ARBA" id="ARBA00023125"/>
    </source>
</evidence>
<dbReference type="InterPro" id="IPR009061">
    <property type="entry name" value="DNA-bd_dom_put_sf"/>
</dbReference>
<dbReference type="InterPro" id="IPR000551">
    <property type="entry name" value="MerR-type_HTH_dom"/>
</dbReference>
<dbReference type="Proteomes" id="UP000033633">
    <property type="component" value="Unassembled WGS sequence"/>
</dbReference>
<evidence type="ECO:0000256" key="2">
    <source>
        <dbReference type="ARBA" id="ARBA00022466"/>
    </source>
</evidence>
<gene>
    <name evidence="8" type="ORF">KY46_19985</name>
</gene>
<dbReference type="EMBL" id="JWYV01000025">
    <property type="protein sequence ID" value="KKC98119.1"/>
    <property type="molecule type" value="Genomic_DNA"/>
</dbReference>
<dbReference type="InterPro" id="IPR011794">
    <property type="entry name" value="MerR"/>
</dbReference>
<evidence type="ECO:0000259" key="6">
    <source>
        <dbReference type="PROSITE" id="PS50937"/>
    </source>
</evidence>
<dbReference type="RefSeq" id="WP_046222357.1">
    <property type="nucleotide sequence ID" value="NZ_JWYV01000025.1"/>
</dbReference>
<dbReference type="InterPro" id="IPR047057">
    <property type="entry name" value="MerR_fam"/>
</dbReference>
<evidence type="ECO:0000313" key="8">
    <source>
        <dbReference type="EMBL" id="KKC98119.1"/>
    </source>
</evidence>
<keyword evidence="2" id="KW-0475">Mercuric resistance</keyword>
<comment type="function">
    <text evidence="5">Mediates the mercuric-dependent induction of mercury resistance operon. In the absence of mercury MerR represses transcription by binding tightly to the mer operator region; when mercury is present the dimeric complex binds a single ion and becomes a potent transcriptional activator, while remaining bound to the mer site.</text>
</comment>
<organism evidence="7">
    <name type="scientific">Photobacterium halotolerans</name>
    <dbReference type="NCBI Taxonomy" id="265726"/>
    <lineage>
        <taxon>Bacteria</taxon>
        <taxon>Pseudomonadati</taxon>
        <taxon>Pseudomonadota</taxon>
        <taxon>Gammaproteobacteria</taxon>
        <taxon>Vibrionales</taxon>
        <taxon>Vibrionaceae</taxon>
        <taxon>Photobacterium</taxon>
    </lineage>
</organism>
<evidence type="ECO:0000313" key="7">
    <source>
        <dbReference type="EMBL" id="AID57767.1"/>
    </source>
</evidence>
<protein>
    <recommendedName>
        <fullName evidence="1">Mercuric resistance operon regulatory protein</fullName>
    </recommendedName>
</protein>
<name>A0A068F0W4_9GAMM</name>
<dbReference type="CDD" id="cd04783">
    <property type="entry name" value="HTH_MerR1"/>
    <property type="match status" value="1"/>
</dbReference>
<dbReference type="PANTHER" id="PTHR30204">
    <property type="entry name" value="REDOX-CYCLING DRUG-SENSING TRANSCRIPTIONAL ACTIVATOR SOXR"/>
    <property type="match status" value="1"/>
</dbReference>
<dbReference type="GO" id="GO:0003677">
    <property type="term" value="F:DNA binding"/>
    <property type="evidence" value="ECO:0007669"/>
    <property type="project" value="UniProtKB-KW"/>
</dbReference>
<accession>A0A068F0W4</accession>
<dbReference type="GO" id="GO:0046689">
    <property type="term" value="P:response to mercury ion"/>
    <property type="evidence" value="ECO:0007669"/>
    <property type="project" value="UniProtKB-KW"/>
</dbReference>
<dbReference type="GO" id="GO:0045340">
    <property type="term" value="F:mercury ion binding"/>
    <property type="evidence" value="ECO:0007669"/>
    <property type="project" value="InterPro"/>
</dbReference>
<keyword evidence="4" id="KW-0238">DNA-binding</keyword>
<dbReference type="SUPFAM" id="SSF46955">
    <property type="entry name" value="Putative DNA-binding domain"/>
    <property type="match status" value="1"/>
</dbReference>
<dbReference type="OrthoDB" id="9808480at2"/>
<dbReference type="STRING" id="265726.KY46_19985"/>
<dbReference type="NCBIfam" id="TIGR02051">
    <property type="entry name" value="MerR"/>
    <property type="match status" value="1"/>
</dbReference>
<evidence type="ECO:0000256" key="5">
    <source>
        <dbReference type="ARBA" id="ARBA00024874"/>
    </source>
</evidence>
<evidence type="ECO:0000256" key="1">
    <source>
        <dbReference type="ARBA" id="ARBA00017146"/>
    </source>
</evidence>
<dbReference type="SMART" id="SM00422">
    <property type="entry name" value="HTH_MERR"/>
    <property type="match status" value="1"/>
</dbReference>
<dbReference type="AlphaFoldDB" id="A0A068F0W4"/>
<reference evidence="7" key="1">
    <citation type="submission" date="2014-04" db="EMBL/GenBank/DDBJ databases">
        <title>Mercury ion reducing Photobacterium species, and its targeted application for the phytoprotection against mercury.</title>
        <authorList>
            <person name="Mathew D.C."/>
            <person name="Ho Y.-n."/>
            <person name="Mathew G.M."/>
            <person name="Gicana R.G."/>
            <person name="Huang C.-C."/>
        </authorList>
    </citation>
    <scope>NUCLEOTIDE SEQUENCE</scope>
</reference>
<dbReference type="PROSITE" id="PS50937">
    <property type="entry name" value="HTH_MERR_2"/>
    <property type="match status" value="1"/>
</dbReference>